<dbReference type="RefSeq" id="WP_179717470.1">
    <property type="nucleotide sequence ID" value="NZ_JACBZT010000001.1"/>
</dbReference>
<evidence type="ECO:0000259" key="1">
    <source>
        <dbReference type="Pfam" id="PF13577"/>
    </source>
</evidence>
<dbReference type="Pfam" id="PF13577">
    <property type="entry name" value="SnoaL_4"/>
    <property type="match status" value="1"/>
</dbReference>
<keyword evidence="3" id="KW-1185">Reference proteome</keyword>
<sequence>MTTPQLLLDRAAIEDVVARLAHTQDDKDFAGFGALFADQVGLRMSGQDGAQVLSRDEMADLGRSVLGGFTSTQHLTSNVPCEIDGDTARCRASVQAYHHVPTEPGVADWCIQRNRWELELRRTADGWRITAWSMVPNGPIEGYPGVYRVAAAAVADA</sequence>
<accession>A0A853CGT7</accession>
<dbReference type="AlphaFoldDB" id="A0A853CGT7"/>
<dbReference type="InterPro" id="IPR037401">
    <property type="entry name" value="SnoaL-like"/>
</dbReference>
<proteinExistence type="predicted"/>
<reference evidence="2 3" key="1">
    <citation type="submission" date="2020-07" db="EMBL/GenBank/DDBJ databases">
        <title>Sequencing the genomes of 1000 actinobacteria strains.</title>
        <authorList>
            <person name="Klenk H.-P."/>
        </authorList>
    </citation>
    <scope>NUCLEOTIDE SEQUENCE [LARGE SCALE GENOMIC DNA]</scope>
    <source>
        <strain evidence="2 3">DSM 104001</strain>
    </source>
</reference>
<dbReference type="InterPro" id="IPR032710">
    <property type="entry name" value="NTF2-like_dom_sf"/>
</dbReference>
<gene>
    <name evidence="2" type="ORF">GGQ55_002669</name>
</gene>
<dbReference type="Proteomes" id="UP000541969">
    <property type="component" value="Unassembled WGS sequence"/>
</dbReference>
<protein>
    <recommendedName>
        <fullName evidence="1">SnoaL-like domain-containing protein</fullName>
    </recommendedName>
</protein>
<evidence type="ECO:0000313" key="3">
    <source>
        <dbReference type="Proteomes" id="UP000541969"/>
    </source>
</evidence>
<evidence type="ECO:0000313" key="2">
    <source>
        <dbReference type="EMBL" id="NYJ06391.1"/>
    </source>
</evidence>
<dbReference type="SUPFAM" id="SSF54427">
    <property type="entry name" value="NTF2-like"/>
    <property type="match status" value="1"/>
</dbReference>
<comment type="caution">
    <text evidence="2">The sequence shown here is derived from an EMBL/GenBank/DDBJ whole genome shotgun (WGS) entry which is preliminary data.</text>
</comment>
<dbReference type="CDD" id="cd00531">
    <property type="entry name" value="NTF2_like"/>
    <property type="match status" value="1"/>
</dbReference>
<name>A0A853CGT7_9ACTN</name>
<organism evidence="2 3">
    <name type="scientific">Petropleomorpha daqingensis</name>
    <dbReference type="NCBI Taxonomy" id="2026353"/>
    <lineage>
        <taxon>Bacteria</taxon>
        <taxon>Bacillati</taxon>
        <taxon>Actinomycetota</taxon>
        <taxon>Actinomycetes</taxon>
        <taxon>Geodermatophilales</taxon>
        <taxon>Geodermatophilaceae</taxon>
        <taxon>Petropleomorpha</taxon>
    </lineage>
</organism>
<feature type="domain" description="SnoaL-like" evidence="1">
    <location>
        <begin position="7"/>
        <end position="132"/>
    </location>
</feature>
<dbReference type="Gene3D" id="3.10.450.50">
    <property type="match status" value="1"/>
</dbReference>
<dbReference type="EMBL" id="JACBZT010000001">
    <property type="protein sequence ID" value="NYJ06391.1"/>
    <property type="molecule type" value="Genomic_DNA"/>
</dbReference>